<proteinExistence type="predicted"/>
<sequence length="502" mass="56617">MGEGKINGVVFLDLCKAFDSVNHEILLVKLKGPKYDCIDPIPLGLESNLIANSQLKSSSEKDETTRARNARLRLRPVDGERVGAWIASADDGNPWLEVDFKSNATVRGITTQGRYDEAEWVTSYEVSYSIDGVTFDSYEENGQVKVFSANFDSNSTVKQYLDPPILARHIRLHPKQWSGSCALRAEFHGCYEANFDSNSTVKQYLDPPILARHIRLHPKQWSGSCALRAEFHGCYEDCKDPKYLGLATYRISDIQINSSSDGSGTASQARLNLTTSSWAPTSDDLYPWLEVDFIIRTKVREILSQGRYHEDNWVTSYSVSYSSDEKTFQDYTEYDIVKVFSGNYDRSSIVRHVLTRIIFTNRVRIYPKTWTTNAGLRLEFAGCNFGCIYPNALGMEAGHIEDSQITGSSSWKYDHAPFYGRLKSHRSWIPGLSEGDDFVTVNFLHTTLLTGIAIQGGFLVDSFVTDFTISLKSGDNEFTPYQENGAKKVKRNYCIVHITLCL</sequence>
<dbReference type="CDD" id="cd00057">
    <property type="entry name" value="FA58C"/>
    <property type="match status" value="1"/>
</dbReference>
<dbReference type="Pfam" id="PF00754">
    <property type="entry name" value="F5_F8_type_C"/>
    <property type="match status" value="2"/>
</dbReference>
<evidence type="ECO:0000313" key="2">
    <source>
        <dbReference type="Proteomes" id="UP001152795"/>
    </source>
</evidence>
<dbReference type="PANTHER" id="PTHR24543">
    <property type="entry name" value="MULTICOPPER OXIDASE-RELATED"/>
    <property type="match status" value="1"/>
</dbReference>
<keyword evidence="2" id="KW-1185">Reference proteome</keyword>
<dbReference type="Proteomes" id="UP001152795">
    <property type="component" value="Unassembled WGS sequence"/>
</dbReference>
<gene>
    <name evidence="1" type="ORF">PACLA_8A010603</name>
</gene>
<reference evidence="1" key="1">
    <citation type="submission" date="2020-04" db="EMBL/GenBank/DDBJ databases">
        <authorList>
            <person name="Alioto T."/>
            <person name="Alioto T."/>
            <person name="Gomez Garrido J."/>
        </authorList>
    </citation>
    <scope>NUCLEOTIDE SEQUENCE</scope>
    <source>
        <strain evidence="1">A484AB</strain>
    </source>
</reference>
<dbReference type="AlphaFoldDB" id="A0A6S7H098"/>
<protein>
    <submittedName>
        <fullName evidence="1">Uncharacterized protein</fullName>
    </submittedName>
</protein>
<dbReference type="PROSITE" id="PS50022">
    <property type="entry name" value="FA58C_3"/>
    <property type="match status" value="4"/>
</dbReference>
<comment type="caution">
    <text evidence="1">The sequence shown here is derived from an EMBL/GenBank/DDBJ whole genome shotgun (WGS) entry which is preliminary data.</text>
</comment>
<dbReference type="Gene3D" id="2.60.120.260">
    <property type="entry name" value="Galactose-binding domain-like"/>
    <property type="match status" value="4"/>
</dbReference>
<dbReference type="PROSITE" id="PS01285">
    <property type="entry name" value="FA58C_1"/>
    <property type="match status" value="2"/>
</dbReference>
<dbReference type="InterPro" id="IPR008979">
    <property type="entry name" value="Galactose-bd-like_sf"/>
</dbReference>
<dbReference type="SMART" id="SM00231">
    <property type="entry name" value="FA58C"/>
    <property type="match status" value="2"/>
</dbReference>
<organism evidence="1 2">
    <name type="scientific">Paramuricea clavata</name>
    <name type="common">Red gorgonian</name>
    <name type="synonym">Violescent sea-whip</name>
    <dbReference type="NCBI Taxonomy" id="317549"/>
    <lineage>
        <taxon>Eukaryota</taxon>
        <taxon>Metazoa</taxon>
        <taxon>Cnidaria</taxon>
        <taxon>Anthozoa</taxon>
        <taxon>Octocorallia</taxon>
        <taxon>Malacalcyonacea</taxon>
        <taxon>Plexauridae</taxon>
        <taxon>Paramuricea</taxon>
    </lineage>
</organism>
<evidence type="ECO:0000313" key="1">
    <source>
        <dbReference type="EMBL" id="CAB3997923.1"/>
    </source>
</evidence>
<dbReference type="InterPro" id="IPR000421">
    <property type="entry name" value="FA58C"/>
</dbReference>
<dbReference type="OrthoDB" id="5983536at2759"/>
<dbReference type="SUPFAM" id="SSF49785">
    <property type="entry name" value="Galactose-binding domain-like"/>
    <property type="match status" value="4"/>
</dbReference>
<dbReference type="FunFam" id="2.60.120.260:FF:000016">
    <property type="entry name" value="Contactin-associated protein-like 4 isoform 1"/>
    <property type="match status" value="2"/>
</dbReference>
<dbReference type="EMBL" id="CACRXK020003229">
    <property type="protein sequence ID" value="CAB3997923.1"/>
    <property type="molecule type" value="Genomic_DNA"/>
</dbReference>
<accession>A0A6S7H098</accession>
<name>A0A6S7H098_PARCT</name>